<dbReference type="InterPro" id="IPR037175">
    <property type="entry name" value="KFase_sf"/>
</dbReference>
<accession>A0A433HWV5</accession>
<reference evidence="1 2" key="1">
    <citation type="submission" date="2018-12" db="EMBL/GenBank/DDBJ databases">
        <title>Bacillus chawlae sp. nov., Bacillus glennii sp. nov., and Bacillus saganii sp. nov. Isolated from the Vehicle Assembly Building at Kennedy Space Center where the Viking Spacecraft were Assembled.</title>
        <authorList>
            <person name="Seuylemezian A."/>
            <person name="Vaishampayan P."/>
        </authorList>
    </citation>
    <scope>NUCLEOTIDE SEQUENCE [LARGE SCALE GENOMIC DNA]</scope>
    <source>
        <strain evidence="1 2">L5</strain>
    </source>
</reference>
<protein>
    <submittedName>
        <fullName evidence="1">Cyclase family protein</fullName>
    </submittedName>
</protein>
<keyword evidence="2" id="KW-1185">Reference proteome</keyword>
<evidence type="ECO:0000313" key="1">
    <source>
        <dbReference type="EMBL" id="RUQ32766.1"/>
    </source>
</evidence>
<organism evidence="1 2">
    <name type="scientific">Peribacillus cavernae</name>
    <dbReference type="NCBI Taxonomy" id="1674310"/>
    <lineage>
        <taxon>Bacteria</taxon>
        <taxon>Bacillati</taxon>
        <taxon>Bacillota</taxon>
        <taxon>Bacilli</taxon>
        <taxon>Bacillales</taxon>
        <taxon>Bacillaceae</taxon>
        <taxon>Peribacillus</taxon>
    </lineage>
</organism>
<dbReference type="EMBL" id="RYZZ01000001">
    <property type="protein sequence ID" value="RUQ32766.1"/>
    <property type="molecule type" value="Genomic_DNA"/>
</dbReference>
<gene>
    <name evidence="1" type="ORF">ELQ35_01380</name>
</gene>
<dbReference type="InterPro" id="IPR007325">
    <property type="entry name" value="KFase/CYL"/>
</dbReference>
<evidence type="ECO:0000313" key="2">
    <source>
        <dbReference type="Proteomes" id="UP000267430"/>
    </source>
</evidence>
<dbReference type="Proteomes" id="UP000267430">
    <property type="component" value="Unassembled WGS sequence"/>
</dbReference>
<dbReference type="SUPFAM" id="SSF102198">
    <property type="entry name" value="Putative cyclase"/>
    <property type="match status" value="1"/>
</dbReference>
<sequence length="219" mass="25471">MFIDLSMTIKNHWRWKIDQELHHDFEQGDDFRTSIFKMGAHAFTHVDTPLHCKPDSITLGEIEVDAYSGSAAVVNISYKKADQPITVEDLLENGKHIQDNDIIILKTCWDDYYSPYSKEYWTESPYVTEGAAKWLRDKKPRVVGFDFPQDYNLKLVNQGSNWKLEELTSHEYLLNNDILHIEYMCNMSKIKKDRIELICLPLKLEGFEGGPARVIAIEK</sequence>
<dbReference type="OrthoDB" id="9796085at2"/>
<dbReference type="AlphaFoldDB" id="A0A433HWV5"/>
<proteinExistence type="predicted"/>
<dbReference type="RefSeq" id="WP_126863057.1">
    <property type="nucleotide sequence ID" value="NZ_JAUSTX010000003.1"/>
</dbReference>
<dbReference type="PANTHER" id="PTHR31118">
    <property type="entry name" value="CYCLASE-LIKE PROTEIN 2"/>
    <property type="match status" value="1"/>
</dbReference>
<dbReference type="Pfam" id="PF04199">
    <property type="entry name" value="Cyclase"/>
    <property type="match status" value="1"/>
</dbReference>
<dbReference type="Gene3D" id="3.50.30.50">
    <property type="entry name" value="Putative cyclase"/>
    <property type="match status" value="1"/>
</dbReference>
<comment type="caution">
    <text evidence="1">The sequence shown here is derived from an EMBL/GenBank/DDBJ whole genome shotgun (WGS) entry which is preliminary data.</text>
</comment>
<dbReference type="PANTHER" id="PTHR31118:SF12">
    <property type="entry name" value="CYCLASE-LIKE PROTEIN 2"/>
    <property type="match status" value="1"/>
</dbReference>
<dbReference type="GO" id="GO:0004061">
    <property type="term" value="F:arylformamidase activity"/>
    <property type="evidence" value="ECO:0007669"/>
    <property type="project" value="InterPro"/>
</dbReference>
<name>A0A433HWV5_9BACI</name>
<dbReference type="GO" id="GO:0019441">
    <property type="term" value="P:L-tryptophan catabolic process to kynurenine"/>
    <property type="evidence" value="ECO:0007669"/>
    <property type="project" value="InterPro"/>
</dbReference>